<feature type="binding site" evidence="1">
    <location>
        <position position="34"/>
    </location>
    <ligand>
        <name>Zn(2+)</name>
        <dbReference type="ChEBI" id="CHEBI:29105"/>
    </ligand>
</feature>
<dbReference type="SUPFAM" id="SSF48150">
    <property type="entry name" value="DNA-glycosylase"/>
    <property type="match status" value="1"/>
</dbReference>
<dbReference type="RefSeq" id="WP_056992808.1">
    <property type="nucleotide sequence ID" value="NZ_JQCE01000027.1"/>
</dbReference>
<reference evidence="2 3" key="1">
    <citation type="journal article" date="2015" name="Genome Announc.">
        <title>Expanding the biotechnology potential of lactobacilli through comparative genomics of 213 strains and associated genera.</title>
        <authorList>
            <person name="Sun Z."/>
            <person name="Harris H.M."/>
            <person name="McCann A."/>
            <person name="Guo C."/>
            <person name="Argimon S."/>
            <person name="Zhang W."/>
            <person name="Yang X."/>
            <person name="Jeffery I.B."/>
            <person name="Cooney J.C."/>
            <person name="Kagawa T.F."/>
            <person name="Liu W."/>
            <person name="Song Y."/>
            <person name="Salvetti E."/>
            <person name="Wrobel A."/>
            <person name="Rasinkangas P."/>
            <person name="Parkhill J."/>
            <person name="Rea M.C."/>
            <person name="O'Sullivan O."/>
            <person name="Ritari J."/>
            <person name="Douillard F.P."/>
            <person name="Paul Ross R."/>
            <person name="Yang R."/>
            <person name="Briner A.E."/>
            <person name="Felis G.E."/>
            <person name="de Vos W.M."/>
            <person name="Barrangou R."/>
            <person name="Klaenhammer T.R."/>
            <person name="Caufield P.W."/>
            <person name="Cui Y."/>
            <person name="Zhang H."/>
            <person name="O'Toole P.W."/>
        </authorList>
    </citation>
    <scope>NUCLEOTIDE SEQUENCE [LARGE SCALE GENOMIC DNA]</scope>
    <source>
        <strain evidence="2 3">DSM 24301</strain>
    </source>
</reference>
<dbReference type="GO" id="GO:0046872">
    <property type="term" value="F:metal ion binding"/>
    <property type="evidence" value="ECO:0007669"/>
    <property type="project" value="UniProtKB-KW"/>
</dbReference>
<keyword evidence="1" id="KW-0479">Metal-binding</keyword>
<dbReference type="PANTHER" id="PTHR30037">
    <property type="entry name" value="DNA-3-METHYLADENINE GLYCOSYLASE 1"/>
    <property type="match status" value="1"/>
</dbReference>
<dbReference type="GO" id="GO:0006284">
    <property type="term" value="P:base-excision repair"/>
    <property type="evidence" value="ECO:0007669"/>
    <property type="project" value="InterPro"/>
</dbReference>
<dbReference type="InterPro" id="IPR052891">
    <property type="entry name" value="DNA-3mA_glycosylase"/>
</dbReference>
<evidence type="ECO:0000313" key="3">
    <source>
        <dbReference type="Proteomes" id="UP000050969"/>
    </source>
</evidence>
<dbReference type="PATRIC" id="fig|1293598.4.peg.652"/>
<protein>
    <submittedName>
        <fullName evidence="2">DNA-3-methyladenine glycosylase I</fullName>
    </submittedName>
</protein>
<evidence type="ECO:0000313" key="2">
    <source>
        <dbReference type="EMBL" id="KRO16923.1"/>
    </source>
</evidence>
<keyword evidence="1" id="KW-0862">Zinc</keyword>
<feature type="binding site" evidence="1">
    <location>
        <position position="192"/>
    </location>
    <ligand>
        <name>Zn(2+)</name>
        <dbReference type="ChEBI" id="CHEBI:29105"/>
    </ligand>
</feature>
<dbReference type="STRING" id="1293598.IV56_GL000610"/>
<dbReference type="EMBL" id="JQCE01000027">
    <property type="protein sequence ID" value="KRO16923.1"/>
    <property type="molecule type" value="Genomic_DNA"/>
</dbReference>
<dbReference type="InterPro" id="IPR005019">
    <property type="entry name" value="Adenine_glyco"/>
</dbReference>
<sequence length="201" mass="23394">MADETEKLTENIEHHESKQAKWWGNLSPELKDYHDHEWGVPKHDDRELFELLSMETYQAGLNWRTVLQKRNAFNQAFYNYNVAKVAAMMPDDIDRLMQNPALIRNYRKLAATVTNAQAVIKVQQEFGSFDHYLWQFVDFKPIVNQPESPDAIPTQTELSVKLAADMKKRGFKFVGPVTIYSYLQGAGLIDDHLKGWHREQV</sequence>
<dbReference type="InterPro" id="IPR011257">
    <property type="entry name" value="DNA_glycosylase"/>
</dbReference>
<comment type="caution">
    <text evidence="2">The sequence shown here is derived from an EMBL/GenBank/DDBJ whole genome shotgun (WGS) entry which is preliminary data.</text>
</comment>
<dbReference type="Pfam" id="PF03352">
    <property type="entry name" value="Adenine_glyco"/>
    <property type="match status" value="1"/>
</dbReference>
<dbReference type="GO" id="GO:0008725">
    <property type="term" value="F:DNA-3-methyladenine glycosylase activity"/>
    <property type="evidence" value="ECO:0007669"/>
    <property type="project" value="InterPro"/>
</dbReference>
<proteinExistence type="predicted"/>
<dbReference type="PANTHER" id="PTHR30037:SF4">
    <property type="entry name" value="DNA-3-METHYLADENINE GLYCOSYLASE I"/>
    <property type="match status" value="1"/>
</dbReference>
<keyword evidence="3" id="KW-1185">Reference proteome</keyword>
<dbReference type="Proteomes" id="UP000050969">
    <property type="component" value="Unassembled WGS sequence"/>
</dbReference>
<dbReference type="Gene3D" id="1.10.340.30">
    <property type="entry name" value="Hypothetical protein, domain 2"/>
    <property type="match status" value="1"/>
</dbReference>
<dbReference type="AlphaFoldDB" id="A0A0R2MXM3"/>
<name>A0A0R2MXM3_9LACO</name>
<gene>
    <name evidence="2" type="ORF">IV56_GL000610</name>
</gene>
<evidence type="ECO:0000256" key="1">
    <source>
        <dbReference type="PIRSR" id="PIRSR605019-1"/>
    </source>
</evidence>
<organism evidence="2 3">
    <name type="scientific">Lacticaseibacillus saniviri JCM 17471 = DSM 24301</name>
    <dbReference type="NCBI Taxonomy" id="1293598"/>
    <lineage>
        <taxon>Bacteria</taxon>
        <taxon>Bacillati</taxon>
        <taxon>Bacillota</taxon>
        <taxon>Bacilli</taxon>
        <taxon>Lactobacillales</taxon>
        <taxon>Lactobacillaceae</taxon>
        <taxon>Lacticaseibacillus</taxon>
    </lineage>
</organism>
<accession>A0A0R2MXM3</accession>